<keyword evidence="2" id="KW-1185">Reference proteome</keyword>
<comment type="caution">
    <text evidence="1">The sequence shown here is derived from an EMBL/GenBank/DDBJ whole genome shotgun (WGS) entry which is preliminary data.</text>
</comment>
<protein>
    <submittedName>
        <fullName evidence="1">Uncharacterized protein</fullName>
    </submittedName>
</protein>
<dbReference type="AlphaFoldDB" id="A0A2V2MZX1"/>
<organism evidence="1 2">
    <name type="scientific">Methanospirillum lacunae</name>
    <dbReference type="NCBI Taxonomy" id="668570"/>
    <lineage>
        <taxon>Archaea</taxon>
        <taxon>Methanobacteriati</taxon>
        <taxon>Methanobacteriota</taxon>
        <taxon>Stenosarchaea group</taxon>
        <taxon>Methanomicrobia</taxon>
        <taxon>Methanomicrobiales</taxon>
        <taxon>Methanospirillaceae</taxon>
        <taxon>Methanospirillum</taxon>
    </lineage>
</organism>
<reference evidence="1 2" key="1">
    <citation type="submission" date="2018-05" db="EMBL/GenBank/DDBJ databases">
        <title>Draft genome of Methanospirillum lacunae Ki8-1.</title>
        <authorList>
            <person name="Dueholm M.S."/>
            <person name="Nielsen P.H."/>
            <person name="Bakmann L.F."/>
            <person name="Otzen D.E."/>
        </authorList>
    </citation>
    <scope>NUCLEOTIDE SEQUENCE [LARGE SCALE GENOMIC DNA]</scope>
    <source>
        <strain evidence="1 2">Ki8-1</strain>
    </source>
</reference>
<sequence>MSSVITSPLSFSQAELTLSRSKLCTMDRIFYWNYGKRDDPGKIMLFHEDVTQYGPWETFGKNGTKNEQNVYLVSNPGDVLKPRTEGLRKGVKREIG</sequence>
<proteinExistence type="predicted"/>
<gene>
    <name evidence="1" type="ORF">DK846_00490</name>
</gene>
<name>A0A2V2MZX1_9EURY</name>
<dbReference type="EMBL" id="QGMY01000002">
    <property type="protein sequence ID" value="PWR73684.1"/>
    <property type="molecule type" value="Genomic_DNA"/>
</dbReference>
<dbReference type="Proteomes" id="UP000245657">
    <property type="component" value="Unassembled WGS sequence"/>
</dbReference>
<evidence type="ECO:0000313" key="2">
    <source>
        <dbReference type="Proteomes" id="UP000245657"/>
    </source>
</evidence>
<accession>A0A2V2MZX1</accession>
<evidence type="ECO:0000313" key="1">
    <source>
        <dbReference type="EMBL" id="PWR73684.1"/>
    </source>
</evidence>